<protein>
    <submittedName>
        <fullName evidence="3">Glutathione S-transferase</fullName>
    </submittedName>
</protein>
<dbReference type="CDD" id="cd03039">
    <property type="entry name" value="GST_N_Sigma_like"/>
    <property type="match status" value="1"/>
</dbReference>
<evidence type="ECO:0000259" key="2">
    <source>
        <dbReference type="PROSITE" id="PS50405"/>
    </source>
</evidence>
<evidence type="ECO:0000259" key="1">
    <source>
        <dbReference type="PROSITE" id="PS50404"/>
    </source>
</evidence>
<feature type="domain" description="GST C-terminal" evidence="2">
    <location>
        <begin position="137"/>
        <end position="271"/>
    </location>
</feature>
<dbReference type="InterPro" id="IPR010987">
    <property type="entry name" value="Glutathione-S-Trfase_C-like"/>
</dbReference>
<evidence type="ECO:0000313" key="4">
    <source>
        <dbReference type="Proteomes" id="UP000295497"/>
    </source>
</evidence>
<dbReference type="PROSITE" id="PS50404">
    <property type="entry name" value="GST_NTER"/>
    <property type="match status" value="1"/>
</dbReference>
<sequence length="291" mass="31768">MSSIAVGSTASASARSAAITASVRLLGGAPIDRGPPRCESPVMNAPTYELYYWPGIQGRGEFVRLALEDAGAPYVDVARLPAAKHGGVAAMQKLMKSHALALEPFAPPFLRSGDLVIAQVANILFYLGPRLGLAPDDEASRLGAHQLQLTITDLVAEVHDTHHPISVGLYYEDQKPEALRRSQAFLAERMPKFLGYFERVLDRHGGRHLLGGAMSYVDLSVFQVIAGLRYAFPHAMAAFAPRIPGLVALHDRVAERPRIAAYLASERRIPFNEDGIFRHYPELDPAPSKKR</sequence>
<dbReference type="GO" id="GO:0004364">
    <property type="term" value="F:glutathione transferase activity"/>
    <property type="evidence" value="ECO:0007669"/>
    <property type="project" value="TreeGrafter"/>
</dbReference>
<feature type="domain" description="GST N-terminal" evidence="1">
    <location>
        <begin position="46"/>
        <end position="135"/>
    </location>
</feature>
<dbReference type="CDD" id="cd03192">
    <property type="entry name" value="GST_C_Sigma_like"/>
    <property type="match status" value="1"/>
</dbReference>
<reference evidence="3 4" key="1">
    <citation type="submission" date="2015-09" db="EMBL/GenBank/DDBJ databases">
        <title>Sorangium comparison.</title>
        <authorList>
            <person name="Zaburannyi N."/>
            <person name="Bunk B."/>
            <person name="Overmann J."/>
            <person name="Mueller R."/>
        </authorList>
    </citation>
    <scope>NUCLEOTIDE SEQUENCE [LARGE SCALE GENOMIC DNA]</scope>
    <source>
        <strain evidence="3 4">So ce836</strain>
    </source>
</reference>
<dbReference type="PANTHER" id="PTHR11571:SF263">
    <property type="entry name" value="GLUTATHIONE S-TRANSFERASE"/>
    <property type="match status" value="1"/>
</dbReference>
<dbReference type="Pfam" id="PF14497">
    <property type="entry name" value="GST_C_3"/>
    <property type="match status" value="1"/>
</dbReference>
<dbReference type="Gene3D" id="1.20.1050.10">
    <property type="match status" value="1"/>
</dbReference>
<proteinExistence type="predicted"/>
<dbReference type="InterPro" id="IPR004046">
    <property type="entry name" value="GST_C"/>
</dbReference>
<organism evidence="3 4">
    <name type="scientific">Sorangium cellulosum</name>
    <name type="common">Polyangium cellulosum</name>
    <dbReference type="NCBI Taxonomy" id="56"/>
    <lineage>
        <taxon>Bacteria</taxon>
        <taxon>Pseudomonadati</taxon>
        <taxon>Myxococcota</taxon>
        <taxon>Polyangia</taxon>
        <taxon>Polyangiales</taxon>
        <taxon>Polyangiaceae</taxon>
        <taxon>Sorangium</taxon>
    </lineage>
</organism>
<keyword evidence="3" id="KW-0808">Transferase</keyword>
<name>A0A4P2QFK4_SORCE</name>
<dbReference type="FunFam" id="1.20.1050.10:FF:000051">
    <property type="entry name" value="Glutathione S-transferase"/>
    <property type="match status" value="1"/>
</dbReference>
<dbReference type="Proteomes" id="UP000295497">
    <property type="component" value="Chromosome"/>
</dbReference>
<dbReference type="InterPro" id="IPR050213">
    <property type="entry name" value="GST_superfamily"/>
</dbReference>
<dbReference type="AlphaFoldDB" id="A0A4P2QFK4"/>
<dbReference type="InterPro" id="IPR036249">
    <property type="entry name" value="Thioredoxin-like_sf"/>
</dbReference>
<dbReference type="GO" id="GO:0006749">
    <property type="term" value="P:glutathione metabolic process"/>
    <property type="evidence" value="ECO:0007669"/>
    <property type="project" value="TreeGrafter"/>
</dbReference>
<dbReference type="SUPFAM" id="SSF52833">
    <property type="entry name" value="Thioredoxin-like"/>
    <property type="match status" value="1"/>
</dbReference>
<dbReference type="EMBL" id="CP012672">
    <property type="protein sequence ID" value="AUX28238.1"/>
    <property type="molecule type" value="Genomic_DNA"/>
</dbReference>
<evidence type="ECO:0000313" key="3">
    <source>
        <dbReference type="EMBL" id="AUX28238.1"/>
    </source>
</evidence>
<accession>A0A4P2QFK4</accession>
<dbReference type="SUPFAM" id="SSF47616">
    <property type="entry name" value="GST C-terminal domain-like"/>
    <property type="match status" value="1"/>
</dbReference>
<dbReference type="InterPro" id="IPR004045">
    <property type="entry name" value="Glutathione_S-Trfase_N"/>
</dbReference>
<dbReference type="InterPro" id="IPR036282">
    <property type="entry name" value="Glutathione-S-Trfase_C_sf"/>
</dbReference>
<dbReference type="Gene3D" id="3.40.30.10">
    <property type="entry name" value="Glutaredoxin"/>
    <property type="match status" value="1"/>
</dbReference>
<dbReference type="PANTHER" id="PTHR11571">
    <property type="entry name" value="GLUTATHIONE S-TRANSFERASE"/>
    <property type="match status" value="1"/>
</dbReference>
<gene>
    <name evidence="3" type="primary">gst</name>
    <name evidence="3" type="ORF">SOCE836_003060</name>
</gene>
<dbReference type="PROSITE" id="PS50405">
    <property type="entry name" value="GST_CTER"/>
    <property type="match status" value="1"/>
</dbReference>